<dbReference type="InterPro" id="IPR042070">
    <property type="entry name" value="PucR_C-HTH_sf"/>
</dbReference>
<gene>
    <name evidence="4" type="ORF">GCM10025780_28130</name>
</gene>
<dbReference type="Proteomes" id="UP001501295">
    <property type="component" value="Unassembled WGS sequence"/>
</dbReference>
<feature type="domain" description="Purine catabolism PurC-like" evidence="2">
    <location>
        <begin position="28"/>
        <end position="141"/>
    </location>
</feature>
<evidence type="ECO:0000259" key="2">
    <source>
        <dbReference type="Pfam" id="PF07905"/>
    </source>
</evidence>
<name>A0ABP8W5U4_9MICO</name>
<evidence type="ECO:0000313" key="4">
    <source>
        <dbReference type="EMBL" id="GAA4681136.1"/>
    </source>
</evidence>
<dbReference type="PANTHER" id="PTHR33744:SF1">
    <property type="entry name" value="DNA-BINDING TRANSCRIPTIONAL ACTIVATOR ADER"/>
    <property type="match status" value="1"/>
</dbReference>
<dbReference type="RefSeq" id="WP_345376539.1">
    <property type="nucleotide sequence ID" value="NZ_BAABLM010000005.1"/>
</dbReference>
<comment type="caution">
    <text evidence="4">The sequence shown here is derived from an EMBL/GenBank/DDBJ whole genome shotgun (WGS) entry which is preliminary data.</text>
</comment>
<keyword evidence="5" id="KW-1185">Reference proteome</keyword>
<evidence type="ECO:0000313" key="5">
    <source>
        <dbReference type="Proteomes" id="UP001501295"/>
    </source>
</evidence>
<evidence type="ECO:0000256" key="1">
    <source>
        <dbReference type="SAM" id="MobiDB-lite"/>
    </source>
</evidence>
<dbReference type="EMBL" id="BAABLM010000005">
    <property type="protein sequence ID" value="GAA4681136.1"/>
    <property type="molecule type" value="Genomic_DNA"/>
</dbReference>
<reference evidence="5" key="1">
    <citation type="journal article" date="2019" name="Int. J. Syst. Evol. Microbiol.">
        <title>The Global Catalogue of Microorganisms (GCM) 10K type strain sequencing project: providing services to taxonomists for standard genome sequencing and annotation.</title>
        <authorList>
            <consortium name="The Broad Institute Genomics Platform"/>
            <consortium name="The Broad Institute Genome Sequencing Center for Infectious Disease"/>
            <person name="Wu L."/>
            <person name="Ma J."/>
        </authorList>
    </citation>
    <scope>NUCLEOTIDE SEQUENCE [LARGE SCALE GENOMIC DNA]</scope>
    <source>
        <strain evidence="5">JCM 18956</strain>
    </source>
</reference>
<feature type="region of interest" description="Disordered" evidence="1">
    <location>
        <begin position="330"/>
        <end position="349"/>
    </location>
</feature>
<dbReference type="Pfam" id="PF13556">
    <property type="entry name" value="HTH_30"/>
    <property type="match status" value="1"/>
</dbReference>
<dbReference type="InterPro" id="IPR025736">
    <property type="entry name" value="PucR_C-HTH_dom"/>
</dbReference>
<protein>
    <submittedName>
        <fullName evidence="4">PucR family transcriptional regulator</fullName>
    </submittedName>
</protein>
<dbReference type="InterPro" id="IPR051448">
    <property type="entry name" value="CdaR-like_regulators"/>
</dbReference>
<organism evidence="4 5">
    <name type="scientific">Frondihabitans cladoniiphilus</name>
    <dbReference type="NCBI Taxonomy" id="715785"/>
    <lineage>
        <taxon>Bacteria</taxon>
        <taxon>Bacillati</taxon>
        <taxon>Actinomycetota</taxon>
        <taxon>Actinomycetes</taxon>
        <taxon>Micrococcales</taxon>
        <taxon>Microbacteriaceae</taxon>
        <taxon>Frondihabitans</taxon>
    </lineage>
</organism>
<proteinExistence type="predicted"/>
<dbReference type="PANTHER" id="PTHR33744">
    <property type="entry name" value="CARBOHYDRATE DIACID REGULATOR"/>
    <property type="match status" value="1"/>
</dbReference>
<dbReference type="Gene3D" id="1.10.10.2840">
    <property type="entry name" value="PucR C-terminal helix-turn-helix domain"/>
    <property type="match status" value="1"/>
</dbReference>
<accession>A0ABP8W5U4</accession>
<evidence type="ECO:0000259" key="3">
    <source>
        <dbReference type="Pfam" id="PF13556"/>
    </source>
</evidence>
<dbReference type="Pfam" id="PF07905">
    <property type="entry name" value="PucR"/>
    <property type="match status" value="1"/>
</dbReference>
<dbReference type="InterPro" id="IPR012914">
    <property type="entry name" value="PucR_dom"/>
</dbReference>
<feature type="domain" description="PucR C-terminal helix-turn-helix" evidence="3">
    <location>
        <begin position="486"/>
        <end position="541"/>
    </location>
</feature>
<sequence>MDKTSPPTIRGLLAETALRLRPRLTGAHPETPIDWVHSSDLTDPTPFLSGHTMLLTTGTQFPDDAVDQDAPGGADADDYYDAYVDRIVAAGVVGIGFGLEVIREGTPPSLVRACRERDVTLVEVPYEIPFIALIRWVADRISAREHERDAWTLRAQRAVSVAALTTGTLDAVARVLAEQVGGTVVILSAAGDVVRRTSGTPSDIPLDAITTEARRMLGRGTRASVDLTLPGWSGFATVQTLGPRGSLRGAVGVVGAGRNDLGMQAVVTGAIAIAEVLLAKDDERRRLENDLGGMLVRLLLDGQVVAASAVAAELDRSIPDPLRVGVVRLSPERADADRPGSTAGADSDLGSDIDADALDTAARSVVDVLAREVGAVADIHDRALVFVVPAAAVGRLERLIDGGRGVEPSDVFRTLSVGLSAELSPAEVASGRAQALRILARSDGPGLAVFGVTAAGLLDDLWSPEAADVARRRLSALRGEPGDLLQCSRLWLTHNGHWESAAREAGLHRHTLKARVARVGTLLALDLETFAGRAELWALLEASDTRR</sequence>